<dbReference type="Proteomes" id="UP000234323">
    <property type="component" value="Unassembled WGS sequence"/>
</dbReference>
<dbReference type="EMBL" id="LLXI01000813">
    <property type="protein sequence ID" value="PKY50019.1"/>
    <property type="molecule type" value="Genomic_DNA"/>
</dbReference>
<evidence type="ECO:0000313" key="2">
    <source>
        <dbReference type="Proteomes" id="UP000234323"/>
    </source>
</evidence>
<gene>
    <name evidence="1" type="ORF">RhiirA4_466251</name>
</gene>
<dbReference type="VEuPathDB" id="FungiDB:RhiirFUN_010121"/>
<reference evidence="1 2" key="1">
    <citation type="submission" date="2015-10" db="EMBL/GenBank/DDBJ databases">
        <title>Genome analyses suggest a sexual origin of heterokaryosis in a supposedly ancient asexual fungus.</title>
        <authorList>
            <person name="Ropars J."/>
            <person name="Sedzielewska K."/>
            <person name="Noel J."/>
            <person name="Charron P."/>
            <person name="Farinelli L."/>
            <person name="Marton T."/>
            <person name="Kruger M."/>
            <person name="Pelin A."/>
            <person name="Brachmann A."/>
            <person name="Corradi N."/>
        </authorList>
    </citation>
    <scope>NUCLEOTIDE SEQUENCE [LARGE SCALE GENOMIC DNA]</scope>
    <source>
        <strain evidence="1 2">A4</strain>
    </source>
</reference>
<dbReference type="VEuPathDB" id="FungiDB:RhiirA1_460637"/>
<proteinExistence type="predicted"/>
<protein>
    <recommendedName>
        <fullName evidence="3">F-box domain-containing protein</fullName>
    </recommendedName>
</protein>
<dbReference type="AlphaFoldDB" id="A0A2I1GTP4"/>
<evidence type="ECO:0000313" key="1">
    <source>
        <dbReference type="EMBL" id="PKY50019.1"/>
    </source>
</evidence>
<comment type="caution">
    <text evidence="1">The sequence shown here is derived from an EMBL/GenBank/DDBJ whole genome shotgun (WGS) entry which is preliminary data.</text>
</comment>
<organism evidence="1 2">
    <name type="scientific">Rhizophagus irregularis</name>
    <dbReference type="NCBI Taxonomy" id="588596"/>
    <lineage>
        <taxon>Eukaryota</taxon>
        <taxon>Fungi</taxon>
        <taxon>Fungi incertae sedis</taxon>
        <taxon>Mucoromycota</taxon>
        <taxon>Glomeromycotina</taxon>
        <taxon>Glomeromycetes</taxon>
        <taxon>Glomerales</taxon>
        <taxon>Glomeraceae</taxon>
        <taxon>Rhizophagus</taxon>
    </lineage>
</organism>
<dbReference type="VEuPathDB" id="FungiDB:FUN_006292"/>
<evidence type="ECO:0008006" key="3">
    <source>
        <dbReference type="Google" id="ProtNLM"/>
    </source>
</evidence>
<accession>A0A2I1GTP4</accession>
<sequence length="544" mass="64733">MASSKIFLGCMPELLNEIIQYLQDDHGTLHSCILINRLWCRLAIPFLWKNPFSIKCPKNYCYIDVYLHDLSDDDKTKLNEYGIKISVFSSNTLFNYPGFFKCLKIHDFGLSIKEWIDAKIYKYSIRTFHQHYLGLIYTFLIERFVKNEANLHTFEFKGYYEDIIILEIILQNPKFIYNIRNLFINFLSNNKITALLKLLLSNHNNSISKIYFQFRNIDNNINELTKNYSSQVINSQHNLKKLIIDDNSTNVTHLNHLLLSLKNSNCLNTLETIIFYKINFKNIKFLKEVFEQLNVLESIHIFYCHFIHEFIQQIIHITKPFKLKSLYMDNEIIACGYDITLIINSMQLLFQKSGKYLENIKLFDFMYDVSKELKEKSLELIKNYCRNVKRFSSSIFNIKNAYLVLNIIENFKQNLNYLTIHDHRKYKFSIILLNLGQILPYKLEYLHLEFEAYDSYISDLEVFLKNFKNIFIEKLILQIIGIQNVAAVVLPYIKKYIMKEKRVKYLATHAPKQVLANEGKEFKLYNIEYTSIWKIINDYTSDLL</sequence>
<keyword evidence="2" id="KW-1185">Reference proteome</keyword>
<dbReference type="OrthoDB" id="2305901at2759"/>
<name>A0A2I1GTP4_9GLOM</name>